<dbReference type="AlphaFoldDB" id="A0AAV6MBC4"/>
<comment type="caution">
    <text evidence="3">The sequence shown here is derived from an EMBL/GenBank/DDBJ whole genome shotgun (WGS) entry which is preliminary data.</text>
</comment>
<dbReference type="InterPro" id="IPR045237">
    <property type="entry name" value="COPS7/eIF3m"/>
</dbReference>
<dbReference type="GO" id="GO:0003743">
    <property type="term" value="F:translation initiation factor activity"/>
    <property type="evidence" value="ECO:0007669"/>
    <property type="project" value="UniProtKB-KW"/>
</dbReference>
<dbReference type="Pfam" id="PF18005">
    <property type="entry name" value="eIF3m_C_helix"/>
    <property type="match status" value="1"/>
</dbReference>
<dbReference type="Pfam" id="PF01399">
    <property type="entry name" value="PCI"/>
    <property type="match status" value="1"/>
</dbReference>
<keyword evidence="4" id="KW-1185">Reference proteome</keyword>
<comment type="similarity">
    <text evidence="1">Belongs to the CSN7/EIF3M family. CSN7 subfamily.</text>
</comment>
<dbReference type="SMART" id="SM00088">
    <property type="entry name" value="PINT"/>
    <property type="match status" value="1"/>
</dbReference>
<accession>A0AAV6MBC4</accession>
<feature type="non-terminal residue" evidence="3">
    <location>
        <position position="1"/>
    </location>
</feature>
<dbReference type="Proteomes" id="UP000685013">
    <property type="component" value="Chromosome 15"/>
</dbReference>
<dbReference type="EMBL" id="JAGKQH010000015">
    <property type="protein sequence ID" value="KAG6578547.1"/>
    <property type="molecule type" value="Genomic_DNA"/>
</dbReference>
<keyword evidence="3" id="KW-0396">Initiation factor</keyword>
<dbReference type="PANTHER" id="PTHR15350">
    <property type="entry name" value="COP9 SIGNALOSOME COMPLEX SUBUNIT 7/DENDRITIC CELL PROTEIN GA17"/>
    <property type="match status" value="1"/>
</dbReference>
<keyword evidence="3" id="KW-0648">Protein biosynthesis</keyword>
<name>A0AAV6MBC4_9ROSI</name>
<dbReference type="InterPro" id="IPR040750">
    <property type="entry name" value="eIF3m_C_helix"/>
</dbReference>
<dbReference type="GO" id="GO:0005852">
    <property type="term" value="C:eukaryotic translation initiation factor 3 complex"/>
    <property type="evidence" value="ECO:0007669"/>
    <property type="project" value="TreeGrafter"/>
</dbReference>
<protein>
    <submittedName>
        <fullName evidence="3">Eukaryotic translation initiation factor 3 subunit M</fullName>
    </submittedName>
</protein>
<gene>
    <name evidence="3" type="primary">eif3m</name>
    <name evidence="3" type="ORF">SDJN03_22995</name>
</gene>
<evidence type="ECO:0000313" key="4">
    <source>
        <dbReference type="Proteomes" id="UP000685013"/>
    </source>
</evidence>
<dbReference type="PANTHER" id="PTHR15350:SF2">
    <property type="entry name" value="EUKARYOTIC TRANSLATION INITIATION FACTOR 3 SUBUNIT M"/>
    <property type="match status" value="1"/>
</dbReference>
<evidence type="ECO:0000259" key="2">
    <source>
        <dbReference type="PROSITE" id="PS50250"/>
    </source>
</evidence>
<dbReference type="GO" id="GO:0002183">
    <property type="term" value="P:cytoplasmic translational initiation"/>
    <property type="evidence" value="ECO:0007669"/>
    <property type="project" value="TreeGrafter"/>
</dbReference>
<evidence type="ECO:0000313" key="3">
    <source>
        <dbReference type="EMBL" id="KAG6578547.1"/>
    </source>
</evidence>
<reference evidence="3 4" key="1">
    <citation type="journal article" date="2021" name="Hortic Res">
        <title>The domestication of Cucurbita argyrosperma as revealed by the genome of its wild relative.</title>
        <authorList>
            <person name="Barrera-Redondo J."/>
            <person name="Sanchez-de la Vega G."/>
            <person name="Aguirre-Liguori J.A."/>
            <person name="Castellanos-Morales G."/>
            <person name="Gutierrez-Guerrero Y.T."/>
            <person name="Aguirre-Dugua X."/>
            <person name="Aguirre-Planter E."/>
            <person name="Tenaillon M.I."/>
            <person name="Lira-Saade R."/>
            <person name="Eguiarte L.E."/>
        </authorList>
    </citation>
    <scope>NUCLEOTIDE SEQUENCE [LARGE SCALE GENOMIC DNA]</scope>
    <source>
        <strain evidence="3">JBR-2021</strain>
    </source>
</reference>
<sequence>MATVVETSEEDAALTVVRFVSELAWADAGPEAAEPQVNRLCVEAQECMVMGRWVDLASLMLASTDVIFSKVSEKDLECVFTIICNLVTKSGNPDESFEIAKVISAKIGQQPNDKPALRLKILFNLYNLLENPYSRFYVYMKALDLSLKGKVPEHIIPSLKKIDSFLREWNIGIIEQRELFLAISDVLKGSKSSANDYFKFLTKYLATFTGLVHEDCIAKMRLLSLVDLGSNESARIPYALIKDTLRINDDEVELWVVKAITSKLIDCKMDQMNEVVIVSRCSDRVFGQHQWETLRAKLATWRGNIANVIGTIRANKVVEDGSQGVQGLAIR</sequence>
<dbReference type="PROSITE" id="PS50250">
    <property type="entry name" value="PCI"/>
    <property type="match status" value="1"/>
</dbReference>
<dbReference type="InterPro" id="IPR000717">
    <property type="entry name" value="PCI_dom"/>
</dbReference>
<feature type="domain" description="PCI" evidence="2">
    <location>
        <begin position="117"/>
        <end position="283"/>
    </location>
</feature>
<evidence type="ECO:0000256" key="1">
    <source>
        <dbReference type="ARBA" id="ARBA00008482"/>
    </source>
</evidence>
<organism evidence="3 4">
    <name type="scientific">Cucurbita argyrosperma subsp. sororia</name>
    <dbReference type="NCBI Taxonomy" id="37648"/>
    <lineage>
        <taxon>Eukaryota</taxon>
        <taxon>Viridiplantae</taxon>
        <taxon>Streptophyta</taxon>
        <taxon>Embryophyta</taxon>
        <taxon>Tracheophyta</taxon>
        <taxon>Spermatophyta</taxon>
        <taxon>Magnoliopsida</taxon>
        <taxon>eudicotyledons</taxon>
        <taxon>Gunneridae</taxon>
        <taxon>Pentapetalae</taxon>
        <taxon>rosids</taxon>
        <taxon>fabids</taxon>
        <taxon>Cucurbitales</taxon>
        <taxon>Cucurbitaceae</taxon>
        <taxon>Cucurbiteae</taxon>
        <taxon>Cucurbita</taxon>
    </lineage>
</organism>
<proteinExistence type="inferred from homology"/>